<evidence type="ECO:0000313" key="3">
    <source>
        <dbReference type="EMBL" id="QSQ18895.1"/>
    </source>
</evidence>
<dbReference type="PROSITE" id="PS51257">
    <property type="entry name" value="PROKAR_LIPOPROTEIN"/>
    <property type="match status" value="1"/>
</dbReference>
<keyword evidence="2" id="KW-0732">Signal</keyword>
<protein>
    <submittedName>
        <fullName evidence="3">CotH kinase family protein</fullName>
    </submittedName>
</protein>
<dbReference type="InterPro" id="IPR015919">
    <property type="entry name" value="Cadherin-like_sf"/>
</dbReference>
<gene>
    <name evidence="3" type="ORF">JY651_26430</name>
</gene>
<dbReference type="InterPro" id="IPR014867">
    <property type="entry name" value="Spore_coat_CotH_CotH2/3/7"/>
</dbReference>
<keyword evidence="3" id="KW-0418">Kinase</keyword>
<feature type="signal peptide" evidence="2">
    <location>
        <begin position="1"/>
        <end position="27"/>
    </location>
</feature>
<feature type="compositionally biased region" description="Basic and acidic residues" evidence="1">
    <location>
        <begin position="372"/>
        <end position="381"/>
    </location>
</feature>
<feature type="region of interest" description="Disordered" evidence="1">
    <location>
        <begin position="360"/>
        <end position="381"/>
    </location>
</feature>
<keyword evidence="3" id="KW-0808">Transferase</keyword>
<feature type="chain" id="PRO_5046877563" evidence="2">
    <location>
        <begin position="28"/>
        <end position="593"/>
    </location>
</feature>
<dbReference type="PANTHER" id="PTHR40050:SF1">
    <property type="entry name" value="INNER SPORE COAT PROTEIN H"/>
    <property type="match status" value="1"/>
</dbReference>
<dbReference type="Proteomes" id="UP000662747">
    <property type="component" value="Chromosome"/>
</dbReference>
<dbReference type="PANTHER" id="PTHR40050">
    <property type="entry name" value="INNER SPORE COAT PROTEIN H"/>
    <property type="match status" value="1"/>
</dbReference>
<sequence>MAGKRFASVLLACVVTCLTVACGGSNAGGGGTAGPGPVDESPGPAPDSGQPDAGSPLPEEGTDSGTPDASVDAGTPPGETDAGTPDAGTPPPKPTVCAPTAGDARWVQEGETVTATVTCGTGLTGADVRFTVDNLPANASFDAATATLRWTPTRTQAAVWNLVLRESSTGETGTLKVGVAPNIVASDKVTFSDAATYTEEYGLPVFHLSFDGSLTSGGYRPAQIVYRGRRYEIEAQYRGATSSVFPKRSLTFKFKDEDLFSEPAFGDGFKDRKRVVLITSFNDNSYLRPRLAFDLWNRMAEDHVKIHTFSAVLYMNGRFMGVYTVADHVDKRLMAAHGISKDADLFKAVDNDANFSRLAHDGTPKSKLSQGFEKKEGTPQEGWPHDFDTLDAFTAFVADSDAATFRTGFPQRAKASDYEDWWIFNTLILGTDSQGKNAYHVYDPAAGGPWRFVPWDLDASLGQNFDTTRSSPTARLTFAEDNLLFARILSEPSIAGPMRERYRKLLRDELKLETVLSLIDGYVKETAPAAKRDWAKWGPKYKSFASPTEPPENGYANFPNWHARTDFNEYEGEVEYVRQWVKTRWPALQQQLP</sequence>
<reference evidence="3 4" key="1">
    <citation type="submission" date="2021-02" db="EMBL/GenBank/DDBJ databases">
        <title>De Novo genome assembly of isolated myxobacteria.</title>
        <authorList>
            <person name="Stevens D.C."/>
        </authorList>
    </citation>
    <scope>NUCLEOTIDE SEQUENCE [LARGE SCALE GENOMIC DNA]</scope>
    <source>
        <strain evidence="4">SCPEA02</strain>
    </source>
</reference>
<dbReference type="Gene3D" id="2.60.40.10">
    <property type="entry name" value="Immunoglobulins"/>
    <property type="match status" value="1"/>
</dbReference>
<evidence type="ECO:0000313" key="4">
    <source>
        <dbReference type="Proteomes" id="UP000662747"/>
    </source>
</evidence>
<feature type="region of interest" description="Disordered" evidence="1">
    <location>
        <begin position="28"/>
        <end position="100"/>
    </location>
</feature>
<dbReference type="InterPro" id="IPR013783">
    <property type="entry name" value="Ig-like_fold"/>
</dbReference>
<evidence type="ECO:0000256" key="2">
    <source>
        <dbReference type="SAM" id="SignalP"/>
    </source>
</evidence>
<dbReference type="SUPFAM" id="SSF49313">
    <property type="entry name" value="Cadherin-like"/>
    <property type="match status" value="1"/>
</dbReference>
<evidence type="ECO:0000256" key="1">
    <source>
        <dbReference type="SAM" id="MobiDB-lite"/>
    </source>
</evidence>
<organism evidence="3 4">
    <name type="scientific">Pyxidicoccus parkwayensis</name>
    <dbReference type="NCBI Taxonomy" id="2813578"/>
    <lineage>
        <taxon>Bacteria</taxon>
        <taxon>Pseudomonadati</taxon>
        <taxon>Myxococcota</taxon>
        <taxon>Myxococcia</taxon>
        <taxon>Myxococcales</taxon>
        <taxon>Cystobacterineae</taxon>
        <taxon>Myxococcaceae</taxon>
        <taxon>Pyxidicoccus</taxon>
    </lineage>
</organism>
<proteinExistence type="predicted"/>
<name>A0ABX7NMT2_9BACT</name>
<keyword evidence="4" id="KW-1185">Reference proteome</keyword>
<dbReference type="EMBL" id="CP071090">
    <property type="protein sequence ID" value="QSQ18895.1"/>
    <property type="molecule type" value="Genomic_DNA"/>
</dbReference>
<dbReference type="Pfam" id="PF08757">
    <property type="entry name" value="CotH"/>
    <property type="match status" value="1"/>
</dbReference>
<dbReference type="GO" id="GO:0016301">
    <property type="term" value="F:kinase activity"/>
    <property type="evidence" value="ECO:0007669"/>
    <property type="project" value="UniProtKB-KW"/>
</dbReference>
<accession>A0ABX7NMT2</accession>